<name>A0ABP1QJK6_9HEXA</name>
<organism evidence="2 3">
    <name type="scientific">Orchesella dallaii</name>
    <dbReference type="NCBI Taxonomy" id="48710"/>
    <lineage>
        <taxon>Eukaryota</taxon>
        <taxon>Metazoa</taxon>
        <taxon>Ecdysozoa</taxon>
        <taxon>Arthropoda</taxon>
        <taxon>Hexapoda</taxon>
        <taxon>Collembola</taxon>
        <taxon>Entomobryomorpha</taxon>
        <taxon>Entomobryoidea</taxon>
        <taxon>Orchesellidae</taxon>
        <taxon>Orchesellinae</taxon>
        <taxon>Orchesella</taxon>
    </lineage>
</organism>
<proteinExistence type="predicted"/>
<sequence length="148" mass="16045">MIGLLAKVIIASFVLAMNTGVADSGPIKISDTTQQLHPTQADGLSNTSATISIENASENVNTDTSSTTPTTTTVSTTVDLADQKSSIRTRMEEMELFVNMLTEYLTKGPNSVPDSIELRREVMAAISRALFRAEIMKCNISEYPDINK</sequence>
<evidence type="ECO:0000313" key="3">
    <source>
        <dbReference type="Proteomes" id="UP001642540"/>
    </source>
</evidence>
<accession>A0ABP1QJK6</accession>
<feature type="signal peptide" evidence="1">
    <location>
        <begin position="1"/>
        <end position="16"/>
    </location>
</feature>
<protein>
    <submittedName>
        <fullName evidence="2">Uncharacterized protein</fullName>
    </submittedName>
</protein>
<keyword evidence="3" id="KW-1185">Reference proteome</keyword>
<dbReference type="Proteomes" id="UP001642540">
    <property type="component" value="Unassembled WGS sequence"/>
</dbReference>
<evidence type="ECO:0000313" key="2">
    <source>
        <dbReference type="EMBL" id="CAL8105501.1"/>
    </source>
</evidence>
<gene>
    <name evidence="2" type="ORF">ODALV1_LOCUS12086</name>
</gene>
<evidence type="ECO:0000256" key="1">
    <source>
        <dbReference type="SAM" id="SignalP"/>
    </source>
</evidence>
<feature type="chain" id="PRO_5047166195" evidence="1">
    <location>
        <begin position="17"/>
        <end position="148"/>
    </location>
</feature>
<dbReference type="EMBL" id="CAXLJM020000036">
    <property type="protein sequence ID" value="CAL8105501.1"/>
    <property type="molecule type" value="Genomic_DNA"/>
</dbReference>
<reference evidence="2 3" key="1">
    <citation type="submission" date="2024-08" db="EMBL/GenBank/DDBJ databases">
        <authorList>
            <person name="Cucini C."/>
            <person name="Frati F."/>
        </authorList>
    </citation>
    <scope>NUCLEOTIDE SEQUENCE [LARGE SCALE GENOMIC DNA]</scope>
</reference>
<comment type="caution">
    <text evidence="2">The sequence shown here is derived from an EMBL/GenBank/DDBJ whole genome shotgun (WGS) entry which is preliminary data.</text>
</comment>
<keyword evidence="1" id="KW-0732">Signal</keyword>